<dbReference type="AlphaFoldDB" id="A0A5A9W844"/>
<feature type="domain" description="SH3b" evidence="5">
    <location>
        <begin position="154"/>
        <end position="202"/>
    </location>
</feature>
<evidence type="ECO:0000259" key="5">
    <source>
        <dbReference type="Pfam" id="PF08239"/>
    </source>
</evidence>
<gene>
    <name evidence="6" type="ORF">E1H14_02790</name>
</gene>
<dbReference type="GO" id="GO:0019867">
    <property type="term" value="C:outer membrane"/>
    <property type="evidence" value="ECO:0007669"/>
    <property type="project" value="InterPro"/>
</dbReference>
<protein>
    <submittedName>
        <fullName evidence="6">Glycine zipper 2TM domain-containing protein</fullName>
    </submittedName>
</protein>
<feature type="signal peptide" evidence="3">
    <location>
        <begin position="1"/>
        <end position="18"/>
    </location>
</feature>
<proteinExistence type="predicted"/>
<reference evidence="6 7" key="1">
    <citation type="submission" date="2019-03" db="EMBL/GenBank/DDBJ databases">
        <title>Nitrincola sp. nov. isolated from an Indian soda lake.</title>
        <authorList>
            <person name="Joshi A."/>
            <person name="Thite S.V."/>
            <person name="Joseph N."/>
            <person name="Dhotre D."/>
            <person name="Moorthy M."/>
            <person name="Shouche Y.S."/>
        </authorList>
    </citation>
    <scope>NUCLEOTIDE SEQUENCE [LARGE SCALE GENOMIC DNA]</scope>
    <source>
        <strain evidence="6 7">MEB193</strain>
    </source>
</reference>
<dbReference type="Proteomes" id="UP000325302">
    <property type="component" value="Unassembled WGS sequence"/>
</dbReference>
<feature type="chain" id="PRO_5022747520" evidence="3">
    <location>
        <begin position="19"/>
        <end position="282"/>
    </location>
</feature>
<keyword evidence="2" id="KW-0472">Membrane</keyword>
<dbReference type="EMBL" id="SMRS01000002">
    <property type="protein sequence ID" value="KAA0875641.1"/>
    <property type="molecule type" value="Genomic_DNA"/>
</dbReference>
<dbReference type="OrthoDB" id="6853800at2"/>
<name>A0A5A9W844_9GAMM</name>
<dbReference type="PANTHER" id="PTHR35603:SF2">
    <property type="entry name" value="OUTER MEMBRANE LIPOPROTEIN"/>
    <property type="match status" value="1"/>
</dbReference>
<dbReference type="PROSITE" id="PS51257">
    <property type="entry name" value="PROKAR_LIPOPROTEIN"/>
    <property type="match status" value="1"/>
</dbReference>
<evidence type="ECO:0000313" key="6">
    <source>
        <dbReference type="EMBL" id="KAA0875641.1"/>
    </source>
</evidence>
<keyword evidence="7" id="KW-1185">Reference proteome</keyword>
<evidence type="ECO:0000259" key="4">
    <source>
        <dbReference type="Pfam" id="PF05433"/>
    </source>
</evidence>
<sequence>MKPKALAVALLSASFTLAGCNATQQNTLFSKENLGTVIGAGAGILIGSQVGGGDGRRLAMLAGAIAGGMIGKHIGASLDERDRRALEMQTQAALMSGQDGQTIYWQSEHSGATAQITPVATETRTQAASMQRTTRVQSVPNLTLLNAPYETTAGVNIRSAPSTTSDRIGSLAAGTSFTALGRTDNDWIAVGRRGVNVGYIYAPLVRPVVAQQATGTDLDTLVVSRNNADQSGFDLDNLTVTTDQVQAATQCRTLQYDIQAAGSAESTQVKACQAADGAWELI</sequence>
<dbReference type="InterPro" id="IPR003646">
    <property type="entry name" value="SH3-like_bac-type"/>
</dbReference>
<dbReference type="Pfam" id="PF05433">
    <property type="entry name" value="Rick_17kDa_Anti"/>
    <property type="match status" value="1"/>
</dbReference>
<evidence type="ECO:0000313" key="7">
    <source>
        <dbReference type="Proteomes" id="UP000325302"/>
    </source>
</evidence>
<comment type="caution">
    <text evidence="6">The sequence shown here is derived from an EMBL/GenBank/DDBJ whole genome shotgun (WGS) entry which is preliminary data.</text>
</comment>
<dbReference type="InterPro" id="IPR008816">
    <property type="entry name" value="Gly_zipper_2TM_dom"/>
</dbReference>
<dbReference type="InterPro" id="IPR051407">
    <property type="entry name" value="Bact_OM_lipoprot/Surf_antigen"/>
</dbReference>
<dbReference type="RefSeq" id="WP_149389946.1">
    <property type="nucleotide sequence ID" value="NZ_SMRS01000002.1"/>
</dbReference>
<keyword evidence="3" id="KW-0732">Signal</keyword>
<dbReference type="Gene3D" id="2.30.30.40">
    <property type="entry name" value="SH3 Domains"/>
    <property type="match status" value="1"/>
</dbReference>
<evidence type="ECO:0000256" key="3">
    <source>
        <dbReference type="SAM" id="SignalP"/>
    </source>
</evidence>
<comment type="subcellular location">
    <subcellularLocation>
        <location evidence="1">Membrane</location>
    </subcellularLocation>
</comment>
<evidence type="ECO:0000256" key="1">
    <source>
        <dbReference type="ARBA" id="ARBA00004370"/>
    </source>
</evidence>
<dbReference type="Pfam" id="PF08239">
    <property type="entry name" value="SH3_3"/>
    <property type="match status" value="1"/>
</dbReference>
<evidence type="ECO:0000256" key="2">
    <source>
        <dbReference type="ARBA" id="ARBA00023136"/>
    </source>
</evidence>
<organism evidence="6 7">
    <name type="scientific">Nitrincola tapanii</name>
    <dbReference type="NCBI Taxonomy" id="1708751"/>
    <lineage>
        <taxon>Bacteria</taxon>
        <taxon>Pseudomonadati</taxon>
        <taxon>Pseudomonadota</taxon>
        <taxon>Gammaproteobacteria</taxon>
        <taxon>Oceanospirillales</taxon>
        <taxon>Oceanospirillaceae</taxon>
        <taxon>Nitrincola</taxon>
    </lineage>
</organism>
<dbReference type="PANTHER" id="PTHR35603">
    <property type="match status" value="1"/>
</dbReference>
<accession>A0A5A9W844</accession>
<feature type="domain" description="Glycine zipper 2TM" evidence="4">
    <location>
        <begin position="34"/>
        <end position="75"/>
    </location>
</feature>